<dbReference type="GO" id="GO:0004523">
    <property type="term" value="F:RNA-DNA hybrid ribonuclease activity"/>
    <property type="evidence" value="ECO:0007669"/>
    <property type="project" value="InterPro"/>
</dbReference>
<evidence type="ECO:0000259" key="1">
    <source>
        <dbReference type="PROSITE" id="PS50879"/>
    </source>
</evidence>
<dbReference type="InterPro" id="IPR036397">
    <property type="entry name" value="RNaseH_sf"/>
</dbReference>
<evidence type="ECO:0000313" key="3">
    <source>
        <dbReference type="Proteomes" id="UP000292886"/>
    </source>
</evidence>
<reference evidence="3" key="1">
    <citation type="submission" date="2019-03" db="EMBL/GenBank/DDBJ databases">
        <title>Weissella sp. 26KH-42 Genome sequencing.</title>
        <authorList>
            <person name="Heo J."/>
            <person name="Kim S.-J."/>
            <person name="Kim J.-S."/>
            <person name="Hong S.-B."/>
            <person name="Kwon S.-W."/>
        </authorList>
    </citation>
    <scope>NUCLEOTIDE SEQUENCE [LARGE SCALE GENOMIC DNA]</scope>
    <source>
        <strain evidence="3">26KH-42</strain>
    </source>
</reference>
<name>A0A4P6YWF0_9LACO</name>
<proteinExistence type="predicted"/>
<evidence type="ECO:0000313" key="2">
    <source>
        <dbReference type="EMBL" id="QBO37116.1"/>
    </source>
</evidence>
<dbReference type="PROSITE" id="PS50879">
    <property type="entry name" value="RNASE_H_1"/>
    <property type="match status" value="1"/>
</dbReference>
<sequence length="317" mass="35897">MVTKKKHWMAIFNGTHEGIFERNELPTPSNAWIVGRSFATQVSFDTKKEAQLWLDKQITTYVKSANFKSNIKRDAAGHAVVNETKSQPIKETASPMIADVNELTVRDKKKRNNFKQFMHKATTLLHSLRPSVRIANAKELQIKSQPFVADLAQAEAIPSPNPNTIFLITDGKGSNGDSSEKGIGILGYMLMDGIARDVEITASYEPNSTTQELLAIIAGLNAIPVNKRHKNLTICTDRLDFITRVNTFQLDDWYNTSPRPNITNKELWAELYELLQLFSSVRWMKVTSHENPRNKFVHDNLNKYATLLRSGERIIAK</sequence>
<dbReference type="OrthoDB" id="7845843at2"/>
<dbReference type="Pfam" id="PF00075">
    <property type="entry name" value="RNase_H"/>
    <property type="match status" value="1"/>
</dbReference>
<protein>
    <recommendedName>
        <fullName evidence="1">RNase H type-1 domain-containing protein</fullName>
    </recommendedName>
</protein>
<keyword evidence="3" id="KW-1185">Reference proteome</keyword>
<dbReference type="AlphaFoldDB" id="A0A4P6YWF0"/>
<dbReference type="SUPFAM" id="SSF53098">
    <property type="entry name" value="Ribonuclease H-like"/>
    <property type="match status" value="1"/>
</dbReference>
<dbReference type="EMBL" id="CP037940">
    <property type="protein sequence ID" value="QBO37116.1"/>
    <property type="molecule type" value="Genomic_DNA"/>
</dbReference>
<gene>
    <name evidence="2" type="ORF">EQG49_11950</name>
</gene>
<accession>A0A4P6YWF0</accession>
<dbReference type="InterPro" id="IPR002156">
    <property type="entry name" value="RNaseH_domain"/>
</dbReference>
<dbReference type="Gene3D" id="3.30.420.10">
    <property type="entry name" value="Ribonuclease H-like superfamily/Ribonuclease H"/>
    <property type="match status" value="1"/>
</dbReference>
<organism evidence="2 3">
    <name type="scientific">Periweissella cryptocerci</name>
    <dbReference type="NCBI Taxonomy" id="2506420"/>
    <lineage>
        <taxon>Bacteria</taxon>
        <taxon>Bacillati</taxon>
        <taxon>Bacillota</taxon>
        <taxon>Bacilli</taxon>
        <taxon>Lactobacillales</taxon>
        <taxon>Lactobacillaceae</taxon>
        <taxon>Periweissella</taxon>
    </lineage>
</organism>
<dbReference type="Proteomes" id="UP000292886">
    <property type="component" value="Chromosome"/>
</dbReference>
<feature type="domain" description="RNase H type-1" evidence="1">
    <location>
        <begin position="161"/>
        <end position="314"/>
    </location>
</feature>
<dbReference type="InterPro" id="IPR012337">
    <property type="entry name" value="RNaseH-like_sf"/>
</dbReference>
<dbReference type="RefSeq" id="WP_133364193.1">
    <property type="nucleotide sequence ID" value="NZ_CP037940.1"/>
</dbReference>
<dbReference type="KEGG" id="wei:EQG49_11950"/>
<dbReference type="GO" id="GO:0003676">
    <property type="term" value="F:nucleic acid binding"/>
    <property type="evidence" value="ECO:0007669"/>
    <property type="project" value="InterPro"/>
</dbReference>